<keyword evidence="8 11" id="KW-0460">Magnesium</keyword>
<dbReference type="InterPro" id="IPR002133">
    <property type="entry name" value="S-AdoMet_synthetase"/>
</dbReference>
<comment type="similarity">
    <text evidence="2 12">Belongs to the AdoMet synthase family.</text>
</comment>
<dbReference type="EC" id="2.5.1.6" evidence="11"/>
<organism>
    <name type="scientific">Serpula lacrymans var. lacrymans (strain S7.9)</name>
    <name type="common">Dry rot fungus</name>
    <dbReference type="NCBI Taxonomy" id="578457"/>
    <lineage>
        <taxon>Eukaryota</taxon>
        <taxon>Fungi</taxon>
        <taxon>Dikarya</taxon>
        <taxon>Basidiomycota</taxon>
        <taxon>Agaricomycotina</taxon>
        <taxon>Agaricomycetes</taxon>
        <taxon>Agaricomycetidae</taxon>
        <taxon>Boletales</taxon>
        <taxon>Coniophorineae</taxon>
        <taxon>Serpulaceae</taxon>
        <taxon>Serpula</taxon>
    </lineage>
</organism>
<evidence type="ECO:0000259" key="15">
    <source>
        <dbReference type="Pfam" id="PF02773"/>
    </source>
</evidence>
<evidence type="ECO:0000313" key="16">
    <source>
        <dbReference type="EMBL" id="EGO21059.1"/>
    </source>
</evidence>
<evidence type="ECO:0000259" key="14">
    <source>
        <dbReference type="Pfam" id="PF02772"/>
    </source>
</evidence>
<dbReference type="FunFam" id="3.30.300.10:FF:000001">
    <property type="entry name" value="S-adenosylmethionine synthase"/>
    <property type="match status" value="1"/>
</dbReference>
<evidence type="ECO:0000256" key="3">
    <source>
        <dbReference type="ARBA" id="ARBA00022563"/>
    </source>
</evidence>
<dbReference type="InterPro" id="IPR022629">
    <property type="entry name" value="S-AdoMet_synt_central"/>
</dbReference>
<evidence type="ECO:0000256" key="4">
    <source>
        <dbReference type="ARBA" id="ARBA00022679"/>
    </source>
</evidence>
<dbReference type="InterPro" id="IPR022630">
    <property type="entry name" value="S-AdoMet_synt_C"/>
</dbReference>
<dbReference type="Pfam" id="PF02773">
    <property type="entry name" value="S-AdoMet_synt_C"/>
    <property type="match status" value="1"/>
</dbReference>
<keyword evidence="3 11" id="KW-0554">One-carbon metabolism</keyword>
<dbReference type="HOGENOM" id="CLU_041802_0_1_1"/>
<dbReference type="AlphaFoldDB" id="F8P6J3"/>
<feature type="domain" description="S-adenosylmethionine synthetase C-terminal" evidence="15">
    <location>
        <begin position="249"/>
        <end position="386"/>
    </location>
</feature>
<keyword evidence="4 11" id="KW-0808">Transferase</keyword>
<dbReference type="Proteomes" id="UP000008064">
    <property type="component" value="Unassembled WGS sequence"/>
</dbReference>
<evidence type="ECO:0000256" key="1">
    <source>
        <dbReference type="ARBA" id="ARBA00005224"/>
    </source>
</evidence>
<dbReference type="Pfam" id="PF02772">
    <property type="entry name" value="S-AdoMet_synt_M"/>
    <property type="match status" value="1"/>
</dbReference>
<dbReference type="GO" id="GO:0004478">
    <property type="term" value="F:methionine adenosyltransferase activity"/>
    <property type="evidence" value="ECO:0007669"/>
    <property type="project" value="UniProtKB-EC"/>
</dbReference>
<dbReference type="NCBIfam" id="TIGR01034">
    <property type="entry name" value="metK"/>
    <property type="match status" value="1"/>
</dbReference>
<dbReference type="InterPro" id="IPR022628">
    <property type="entry name" value="S-AdoMet_synt_N"/>
</dbReference>
<dbReference type="GO" id="GO:0006555">
    <property type="term" value="P:methionine metabolic process"/>
    <property type="evidence" value="ECO:0007669"/>
    <property type="project" value="UniProtKB-ARBA"/>
</dbReference>
<dbReference type="EMBL" id="GL945439">
    <property type="protein sequence ID" value="EGO21059.1"/>
    <property type="molecule type" value="Genomic_DNA"/>
</dbReference>
<dbReference type="InterPro" id="IPR022631">
    <property type="entry name" value="ADOMET_SYNTHASE_CS"/>
</dbReference>
<dbReference type="GO" id="GO:0005524">
    <property type="term" value="F:ATP binding"/>
    <property type="evidence" value="ECO:0007669"/>
    <property type="project" value="UniProtKB-KW"/>
</dbReference>
<evidence type="ECO:0000256" key="5">
    <source>
        <dbReference type="ARBA" id="ARBA00022723"/>
    </source>
</evidence>
<evidence type="ECO:0000256" key="6">
    <source>
        <dbReference type="ARBA" id="ARBA00022741"/>
    </source>
</evidence>
<evidence type="ECO:0000259" key="13">
    <source>
        <dbReference type="Pfam" id="PF00438"/>
    </source>
</evidence>
<dbReference type="KEGG" id="sla:SERLADRAFT_475727"/>
<accession>F8P6J3</accession>
<keyword evidence="9 11" id="KW-0630">Potassium</keyword>
<dbReference type="HAMAP" id="MF_00086">
    <property type="entry name" value="S_AdoMet_synth1"/>
    <property type="match status" value="1"/>
</dbReference>
<dbReference type="CDD" id="cd18079">
    <property type="entry name" value="S-AdoMet_synt"/>
    <property type="match status" value="1"/>
</dbReference>
<dbReference type="PIRSF" id="PIRSF000497">
    <property type="entry name" value="MAT"/>
    <property type="match status" value="1"/>
</dbReference>
<comment type="pathway">
    <text evidence="1 11">Amino-acid biosynthesis; S-adenosyl-L-methionine biosynthesis; S-adenosyl-L-methionine from L-methionine: step 1/1.</text>
</comment>
<dbReference type="UniPathway" id="UPA00315">
    <property type="reaction ID" value="UER00080"/>
</dbReference>
<dbReference type="GO" id="GO:0006730">
    <property type="term" value="P:one-carbon metabolic process"/>
    <property type="evidence" value="ECO:0007669"/>
    <property type="project" value="UniProtKB-KW"/>
</dbReference>
<evidence type="ECO:0000256" key="8">
    <source>
        <dbReference type="ARBA" id="ARBA00022842"/>
    </source>
</evidence>
<dbReference type="PROSITE" id="PS00377">
    <property type="entry name" value="ADOMET_SYNTHASE_2"/>
    <property type="match status" value="1"/>
</dbReference>
<feature type="domain" description="S-adenosylmethionine synthetase N-terminal" evidence="13">
    <location>
        <begin position="16"/>
        <end position="113"/>
    </location>
</feature>
<comment type="cofactor">
    <cofactor evidence="11">
        <name>Mg(2+)</name>
        <dbReference type="ChEBI" id="CHEBI:18420"/>
    </cofactor>
    <text evidence="11">Binds 2 magnesium ions per subunit. The magnesium ions interact primarily with the substrate.</text>
</comment>
<dbReference type="InterPro" id="IPR022636">
    <property type="entry name" value="S-AdoMet_synthetase_sfam"/>
</dbReference>
<dbReference type="Pfam" id="PF00438">
    <property type="entry name" value="S-AdoMet_synt_N"/>
    <property type="match status" value="1"/>
</dbReference>
<name>F8P6J3_SERL9</name>
<dbReference type="RefSeq" id="XP_007322016.1">
    <property type="nucleotide sequence ID" value="XM_007321954.1"/>
</dbReference>
<protein>
    <recommendedName>
        <fullName evidence="11">S-adenosylmethionine synthase</fullName>
        <ecNumber evidence="11">2.5.1.6</ecNumber>
    </recommendedName>
</protein>
<proteinExistence type="inferred from homology"/>
<keyword evidence="6 11" id="KW-0547">Nucleotide-binding</keyword>
<dbReference type="PROSITE" id="PS00376">
    <property type="entry name" value="ADOMET_SYNTHASE_1"/>
    <property type="match status" value="1"/>
</dbReference>
<dbReference type="FunFam" id="3.30.300.10:FF:000004">
    <property type="entry name" value="S-adenosylmethionine synthase"/>
    <property type="match status" value="1"/>
</dbReference>
<keyword evidence="7 11" id="KW-0067">ATP-binding</keyword>
<dbReference type="OrthoDB" id="5852090at2759"/>
<evidence type="ECO:0000256" key="11">
    <source>
        <dbReference type="RuleBase" id="RU000541"/>
    </source>
</evidence>
<evidence type="ECO:0000256" key="12">
    <source>
        <dbReference type="RuleBase" id="RU004462"/>
    </source>
</evidence>
<sequence length="392" mass="42613">MSANGSARASLAPGHFLFTSESVGEGHPDKICDQVSDAILDACLEQDPWSKVACETASKTGMIMVFGEITTKAHIDYQKVIRNTIKQIGYDDSSKGFDYKTCNILVAIEQQSPDIAGALDHGSLESHGAGDQGIMFGYATDETEEYMPLTIVLAHKLNAALAAARRSGLLPWVRPDSKTQVTVEYKKEGGAMIPLRVDTVVVSTQHAEEVTTEEVRSSILEKVVKGVIPANLLDERTVYHIQPSGRFVIGGPQGDAGLTGRKIIVDTYGGWGAHGGGAFSGKDFSKVDRSAAYTARWIAKSLVAAGLARRVLVQLSYAIGVAEPLSIYVDSYGTGKKTNEEFVEIIRKNWDLRPGVMVRELELQKPRYLQTASYGHFGNPSYSWEKAKKLVV</sequence>
<gene>
    <name evidence="16" type="ORF">SERLADRAFT_475727</name>
</gene>
<dbReference type="GeneID" id="18820682"/>
<dbReference type="GO" id="GO:0046872">
    <property type="term" value="F:metal ion binding"/>
    <property type="evidence" value="ECO:0007669"/>
    <property type="project" value="UniProtKB-KW"/>
</dbReference>
<dbReference type="GO" id="GO:0006556">
    <property type="term" value="P:S-adenosylmethionine biosynthetic process"/>
    <property type="evidence" value="ECO:0007669"/>
    <property type="project" value="UniProtKB-UniPathway"/>
</dbReference>
<evidence type="ECO:0000256" key="7">
    <source>
        <dbReference type="ARBA" id="ARBA00022840"/>
    </source>
</evidence>
<reference evidence="16" key="1">
    <citation type="submission" date="2011-04" db="EMBL/GenBank/DDBJ databases">
        <title>Evolution of plant cell wall degrading machinery underlies the functional diversity of forest fungi.</title>
        <authorList>
            <consortium name="US DOE Joint Genome Institute (JGI-PGF)"/>
            <person name="Eastwood D.C."/>
            <person name="Floudas D."/>
            <person name="Binder M."/>
            <person name="Majcherczyk A."/>
            <person name="Schneider P."/>
            <person name="Aerts A."/>
            <person name="Asiegbu F.O."/>
            <person name="Baker S.E."/>
            <person name="Barry K."/>
            <person name="Bendiksby M."/>
            <person name="Blumentritt M."/>
            <person name="Coutinho P.M."/>
            <person name="Cullen D."/>
            <person name="Cullen D."/>
            <person name="Gathman A."/>
            <person name="Goodell B."/>
            <person name="Henrissat B."/>
            <person name="Ihrmark K."/>
            <person name="Kauserud H."/>
            <person name="Kohler A."/>
            <person name="LaButti K."/>
            <person name="Lapidus A."/>
            <person name="Lavin J.L."/>
            <person name="Lee Y.-H."/>
            <person name="Lindquist E."/>
            <person name="Lilly W."/>
            <person name="Lucas S."/>
            <person name="Morin E."/>
            <person name="Murat C."/>
            <person name="Oguiza J.A."/>
            <person name="Park J."/>
            <person name="Pisabarro A.G."/>
            <person name="Riley R."/>
            <person name="Rosling A."/>
            <person name="Salamov A."/>
            <person name="Schmidt O."/>
            <person name="Schmutz J."/>
            <person name="Skrede I."/>
            <person name="Stenlid J."/>
            <person name="Wiebenga A."/>
            <person name="Xie X."/>
            <person name="Kues U."/>
            <person name="Hibbett D.S."/>
            <person name="Hoffmeister D."/>
            <person name="Hogberg N."/>
            <person name="Martin F."/>
            <person name="Grigoriev I.V."/>
            <person name="Watkinson S.C."/>
        </authorList>
    </citation>
    <scope>NUCLEOTIDE SEQUENCE</scope>
    <source>
        <strain evidence="16">S7.9</strain>
    </source>
</reference>
<evidence type="ECO:0000256" key="9">
    <source>
        <dbReference type="ARBA" id="ARBA00022958"/>
    </source>
</evidence>
<feature type="domain" description="S-adenosylmethionine synthetase central" evidence="14">
    <location>
        <begin position="127"/>
        <end position="247"/>
    </location>
</feature>
<evidence type="ECO:0000256" key="2">
    <source>
        <dbReference type="ARBA" id="ARBA00009685"/>
    </source>
</evidence>
<keyword evidence="5 11" id="KW-0479">Metal-binding</keyword>
<dbReference type="PANTHER" id="PTHR11964">
    <property type="entry name" value="S-ADENOSYLMETHIONINE SYNTHETASE"/>
    <property type="match status" value="1"/>
</dbReference>
<dbReference type="FunFam" id="3.30.300.10:FF:000003">
    <property type="entry name" value="S-adenosylmethionine synthase"/>
    <property type="match status" value="1"/>
</dbReference>
<dbReference type="Gene3D" id="3.30.300.10">
    <property type="match status" value="3"/>
</dbReference>
<comment type="function">
    <text evidence="11">Catalyzes the formation of S-adenosylmethionine from methionine and ATP.</text>
</comment>
<comment type="cofactor">
    <cofactor evidence="11">
        <name>K(+)</name>
        <dbReference type="ChEBI" id="CHEBI:29103"/>
    </cofactor>
    <text evidence="11">Binds 1 potassium ion per subunit. The potassium ion interacts primarily with the substrate.</text>
</comment>
<comment type="catalytic activity">
    <reaction evidence="10 11">
        <text>L-methionine + ATP + H2O = S-adenosyl-L-methionine + phosphate + diphosphate</text>
        <dbReference type="Rhea" id="RHEA:21080"/>
        <dbReference type="ChEBI" id="CHEBI:15377"/>
        <dbReference type="ChEBI" id="CHEBI:30616"/>
        <dbReference type="ChEBI" id="CHEBI:33019"/>
        <dbReference type="ChEBI" id="CHEBI:43474"/>
        <dbReference type="ChEBI" id="CHEBI:57844"/>
        <dbReference type="ChEBI" id="CHEBI:59789"/>
        <dbReference type="EC" id="2.5.1.6"/>
    </reaction>
</comment>
<dbReference type="SUPFAM" id="SSF55973">
    <property type="entry name" value="S-adenosylmethionine synthetase"/>
    <property type="match status" value="3"/>
</dbReference>
<evidence type="ECO:0000256" key="10">
    <source>
        <dbReference type="ARBA" id="ARBA00048344"/>
    </source>
</evidence>